<keyword evidence="6" id="KW-0472">Membrane</keyword>
<dbReference type="GO" id="GO:0007165">
    <property type="term" value="P:signal transduction"/>
    <property type="evidence" value="ECO:0007669"/>
    <property type="project" value="UniProtKB-KW"/>
</dbReference>
<evidence type="ECO:0000313" key="10">
    <source>
        <dbReference type="Proteomes" id="UP000029868"/>
    </source>
</evidence>
<evidence type="ECO:0000256" key="1">
    <source>
        <dbReference type="ARBA" id="ARBA00004370"/>
    </source>
</evidence>
<dbReference type="InterPro" id="IPR003660">
    <property type="entry name" value="HAMP_dom"/>
</dbReference>
<dbReference type="GO" id="GO:0004888">
    <property type="term" value="F:transmembrane signaling receptor activity"/>
    <property type="evidence" value="ECO:0007669"/>
    <property type="project" value="InterPro"/>
</dbReference>
<keyword evidence="2 4" id="KW-0807">Transducer</keyword>
<dbReference type="OrthoDB" id="6846832at2"/>
<dbReference type="FunFam" id="1.10.287.950:FF:000001">
    <property type="entry name" value="Methyl-accepting chemotaxis sensory transducer"/>
    <property type="match status" value="1"/>
</dbReference>
<accession>A0A099KP98</accession>
<dbReference type="PANTHER" id="PTHR32089:SF70">
    <property type="entry name" value="ENERGY TAXIS MODULATING METHYL ACCEPTING SENSORY TRANSDUCER"/>
    <property type="match status" value="1"/>
</dbReference>
<evidence type="ECO:0000256" key="6">
    <source>
        <dbReference type="SAM" id="Phobius"/>
    </source>
</evidence>
<keyword evidence="6" id="KW-0812">Transmembrane</keyword>
<dbReference type="PATRIC" id="fig|28229.3.peg.2466"/>
<dbReference type="InterPro" id="IPR004090">
    <property type="entry name" value="Chemotax_Me-accpt_rcpt"/>
</dbReference>
<protein>
    <submittedName>
        <fullName evidence="9">Methyl-accepting chemotaxis sensory transducer</fullName>
    </submittedName>
</protein>
<dbReference type="GO" id="GO:0016020">
    <property type="term" value="C:membrane"/>
    <property type="evidence" value="ECO:0007669"/>
    <property type="project" value="UniProtKB-SubCell"/>
</dbReference>
<gene>
    <name evidence="9" type="ORF">GAB14E_0448</name>
</gene>
<feature type="coiled-coil region" evidence="5">
    <location>
        <begin position="96"/>
        <end position="154"/>
    </location>
</feature>
<dbReference type="Proteomes" id="UP000029868">
    <property type="component" value="Unassembled WGS sequence"/>
</dbReference>
<keyword evidence="6" id="KW-1133">Transmembrane helix</keyword>
<evidence type="ECO:0000313" key="9">
    <source>
        <dbReference type="EMBL" id="KGJ92326.1"/>
    </source>
</evidence>
<keyword evidence="5" id="KW-0175">Coiled coil</keyword>
<evidence type="ECO:0000256" key="4">
    <source>
        <dbReference type="PROSITE-ProRule" id="PRU00284"/>
    </source>
</evidence>
<reference evidence="9 10" key="1">
    <citation type="submission" date="2014-08" db="EMBL/GenBank/DDBJ databases">
        <title>Genomic and Phenotypic Diversity of Colwellia psychrerythraea strains from Disparate Marine Basins.</title>
        <authorList>
            <person name="Techtmann S.M."/>
            <person name="Stelling S.C."/>
            <person name="Utturkar S.M."/>
            <person name="Alshibli N."/>
            <person name="Harris A."/>
            <person name="Brown S.D."/>
            <person name="Hazen T.C."/>
        </authorList>
    </citation>
    <scope>NUCLEOTIDE SEQUENCE [LARGE SCALE GENOMIC DNA]</scope>
    <source>
        <strain evidence="9 10">GAB14E</strain>
    </source>
</reference>
<comment type="caution">
    <text evidence="9">The sequence shown here is derived from an EMBL/GenBank/DDBJ whole genome shotgun (WGS) entry which is preliminary data.</text>
</comment>
<evidence type="ECO:0000256" key="2">
    <source>
        <dbReference type="ARBA" id="ARBA00023224"/>
    </source>
</evidence>
<comment type="similarity">
    <text evidence="3">Belongs to the methyl-accepting chemotaxis (MCP) protein family.</text>
</comment>
<evidence type="ECO:0000256" key="5">
    <source>
        <dbReference type="SAM" id="Coils"/>
    </source>
</evidence>
<dbReference type="Gene3D" id="1.10.287.950">
    <property type="entry name" value="Methyl-accepting chemotaxis protein"/>
    <property type="match status" value="1"/>
</dbReference>
<dbReference type="EMBL" id="JQEC01000033">
    <property type="protein sequence ID" value="KGJ92326.1"/>
    <property type="molecule type" value="Genomic_DNA"/>
</dbReference>
<dbReference type="AlphaFoldDB" id="A0A099KP98"/>
<feature type="transmembrane region" description="Helical" evidence="6">
    <location>
        <begin position="7"/>
        <end position="28"/>
    </location>
</feature>
<feature type="domain" description="HAMP" evidence="8">
    <location>
        <begin position="343"/>
        <end position="395"/>
    </location>
</feature>
<dbReference type="Pfam" id="PF00015">
    <property type="entry name" value="MCPsignal"/>
    <property type="match status" value="1"/>
</dbReference>
<evidence type="ECO:0000259" key="8">
    <source>
        <dbReference type="PROSITE" id="PS50885"/>
    </source>
</evidence>
<dbReference type="PROSITE" id="PS50885">
    <property type="entry name" value="HAMP"/>
    <property type="match status" value="1"/>
</dbReference>
<organism evidence="9 10">
    <name type="scientific">Colwellia psychrerythraea</name>
    <name type="common">Vibrio psychroerythus</name>
    <dbReference type="NCBI Taxonomy" id="28229"/>
    <lineage>
        <taxon>Bacteria</taxon>
        <taxon>Pseudomonadati</taxon>
        <taxon>Pseudomonadota</taxon>
        <taxon>Gammaproteobacteria</taxon>
        <taxon>Alteromonadales</taxon>
        <taxon>Colwelliaceae</taxon>
        <taxon>Colwellia</taxon>
    </lineage>
</organism>
<proteinExistence type="inferred from homology"/>
<feature type="domain" description="Methyl-accepting transducer" evidence="7">
    <location>
        <begin position="400"/>
        <end position="636"/>
    </location>
</feature>
<dbReference type="PRINTS" id="PR00260">
    <property type="entry name" value="CHEMTRNSDUCR"/>
</dbReference>
<name>A0A099KP98_COLPS</name>
<dbReference type="CDD" id="cd06225">
    <property type="entry name" value="HAMP"/>
    <property type="match status" value="1"/>
</dbReference>
<dbReference type="PROSITE" id="PS50111">
    <property type="entry name" value="CHEMOTAXIS_TRANSDUC_2"/>
    <property type="match status" value="1"/>
</dbReference>
<dbReference type="PANTHER" id="PTHR32089">
    <property type="entry name" value="METHYL-ACCEPTING CHEMOTAXIS PROTEIN MCPB"/>
    <property type="match status" value="1"/>
</dbReference>
<evidence type="ECO:0000259" key="7">
    <source>
        <dbReference type="PROSITE" id="PS50111"/>
    </source>
</evidence>
<evidence type="ECO:0000256" key="3">
    <source>
        <dbReference type="ARBA" id="ARBA00029447"/>
    </source>
</evidence>
<sequence length="672" mass="72228">MNLTVAVKIIGGFTIISILLVVISIISLSNLDTVSEATQQQNTLAIPTLKASNKLALGLSQMSNLTLKGYYQTDLNLLAQELRDYNKIKVLFSQQLSELKQVVAAEQNLLSNLSQVDQLSANFNNAGIGLFASHKTSIEQLDKLITKVDTLEEKADDTVMLLLDLADHDLADTQLQRAISLSEHLENQFNSIVSSSFEYRDILDAGTAQLIESELARSLGEAEKSVEDIIVELDTHDLSDLSEQVTVAFSEIEVLLSKDNGILAHKSAQLAANKKAARLLKQEEQSAKQVNTVLEKQIELANQTTINASQLIEDSVSSGNTQTTIIMFISIVVALVIARVTLIGITRPLARVNEMLNIVASGDLSMKLDESGNDEFAQLSRNCNLLIDSLRNLIESIVNRSAQLAAAAEQTSAVTAQSTKAIEEQRNQVEQAASATTEMSSTAQSVLASANDALGEIKHADDEAERVKQISAVGRQTIEQLADEVESAAQVINQLQQDSASIGGILDVIRGIAEQTNLLALNAAIEAARAGEQGRGFAVVADEVRTLASRTQESTSEIQTMIEALQTGAGKAVTVMDAGKAKANDCVNQSEEADKALEVITHAVHEAFDRSSQIATAAEEQSVVAHEISENLESIVTIAEQTTAGSQQTAASSSEVARLAEELQQSVQEFKL</sequence>
<dbReference type="SMART" id="SM00283">
    <property type="entry name" value="MA"/>
    <property type="match status" value="1"/>
</dbReference>
<dbReference type="RefSeq" id="WP_033082502.1">
    <property type="nucleotide sequence ID" value="NZ_JQEC01000033.1"/>
</dbReference>
<dbReference type="GO" id="GO:0006935">
    <property type="term" value="P:chemotaxis"/>
    <property type="evidence" value="ECO:0007669"/>
    <property type="project" value="InterPro"/>
</dbReference>
<dbReference type="InterPro" id="IPR004089">
    <property type="entry name" value="MCPsignal_dom"/>
</dbReference>
<dbReference type="SMART" id="SM00304">
    <property type="entry name" value="HAMP"/>
    <property type="match status" value="2"/>
</dbReference>
<dbReference type="CDD" id="cd11386">
    <property type="entry name" value="MCP_signal"/>
    <property type="match status" value="1"/>
</dbReference>
<comment type="subcellular location">
    <subcellularLocation>
        <location evidence="1">Membrane</location>
    </subcellularLocation>
</comment>
<dbReference type="SUPFAM" id="SSF58104">
    <property type="entry name" value="Methyl-accepting chemotaxis protein (MCP) signaling domain"/>
    <property type="match status" value="1"/>
</dbReference>
<dbReference type="Pfam" id="PF00672">
    <property type="entry name" value="HAMP"/>
    <property type="match status" value="1"/>
</dbReference>